<sequence>MPGRAHTPVPASVSMPLIEGVKNEVVCRDTAIRDIIPLQLKPYDEAVHSALKRG</sequence>
<gene>
    <name evidence="1" type="ordered locus">Ppro_0135</name>
</gene>
<evidence type="ECO:0000313" key="2">
    <source>
        <dbReference type="Proteomes" id="UP000006732"/>
    </source>
</evidence>
<dbReference type="Proteomes" id="UP000006732">
    <property type="component" value="Chromosome"/>
</dbReference>
<dbReference type="eggNOG" id="COG0702">
    <property type="taxonomic scope" value="Bacteria"/>
</dbReference>
<evidence type="ECO:0000313" key="1">
    <source>
        <dbReference type="EMBL" id="ABK97772.1"/>
    </source>
</evidence>
<proteinExistence type="predicted"/>
<dbReference type="STRING" id="338966.Ppro_0135"/>
<name>A1AKA2_PELPD</name>
<keyword evidence="2" id="KW-1185">Reference proteome</keyword>
<dbReference type="AlphaFoldDB" id="A1AKA2"/>
<protein>
    <submittedName>
        <fullName evidence="1">Uncharacterized protein</fullName>
    </submittedName>
</protein>
<accession>A1AKA2</accession>
<dbReference type="HOGENOM" id="CLU_3046331_0_0_7"/>
<organism evidence="1 2">
    <name type="scientific">Pelobacter propionicus (strain DSM 2379 / NBRC 103807 / OttBd1)</name>
    <dbReference type="NCBI Taxonomy" id="338966"/>
    <lineage>
        <taxon>Bacteria</taxon>
        <taxon>Pseudomonadati</taxon>
        <taxon>Thermodesulfobacteriota</taxon>
        <taxon>Desulfuromonadia</taxon>
        <taxon>Desulfuromonadales</taxon>
        <taxon>Desulfuromonadaceae</taxon>
        <taxon>Pelobacter</taxon>
    </lineage>
</organism>
<dbReference type="EMBL" id="CP000482">
    <property type="protein sequence ID" value="ABK97772.1"/>
    <property type="molecule type" value="Genomic_DNA"/>
</dbReference>
<reference evidence="1 2" key="1">
    <citation type="submission" date="2006-10" db="EMBL/GenBank/DDBJ databases">
        <title>Complete sequence of chromosome of Pelobacter propionicus DSM 2379.</title>
        <authorList>
            <consortium name="US DOE Joint Genome Institute"/>
            <person name="Copeland A."/>
            <person name="Lucas S."/>
            <person name="Lapidus A."/>
            <person name="Barry K."/>
            <person name="Detter J.C."/>
            <person name="Glavina del Rio T."/>
            <person name="Hammon N."/>
            <person name="Israni S."/>
            <person name="Dalin E."/>
            <person name="Tice H."/>
            <person name="Pitluck S."/>
            <person name="Saunders E."/>
            <person name="Brettin T."/>
            <person name="Bruce D."/>
            <person name="Han C."/>
            <person name="Tapia R."/>
            <person name="Schmutz J."/>
            <person name="Larimer F."/>
            <person name="Land M."/>
            <person name="Hauser L."/>
            <person name="Kyrpides N."/>
            <person name="Kim E."/>
            <person name="Lovley D."/>
            <person name="Richardson P."/>
        </authorList>
    </citation>
    <scope>NUCLEOTIDE SEQUENCE [LARGE SCALE GENOMIC DNA]</scope>
    <source>
        <strain evidence="2">DSM 2379 / NBRC 103807 / OttBd1</strain>
    </source>
</reference>
<dbReference type="KEGG" id="ppd:Ppro_0135"/>